<dbReference type="InterPro" id="IPR014445">
    <property type="entry name" value="Gln-dep_NAD_synthase"/>
</dbReference>
<evidence type="ECO:0000256" key="3">
    <source>
        <dbReference type="ARBA" id="ARBA00022598"/>
    </source>
</evidence>
<evidence type="ECO:0000256" key="8">
    <source>
        <dbReference type="RuleBase" id="RU003811"/>
    </source>
</evidence>
<dbReference type="Pfam" id="PF02540">
    <property type="entry name" value="NAD_synthase"/>
    <property type="match status" value="1"/>
</dbReference>
<dbReference type="InterPro" id="IPR036526">
    <property type="entry name" value="C-N_Hydrolase_sf"/>
</dbReference>
<comment type="caution">
    <text evidence="11">The sequence shown here is derived from an EMBL/GenBank/DDBJ whole genome shotgun (WGS) entry which is preliminary data.</text>
</comment>
<keyword evidence="4 7" id="KW-0547">Nucleotide-binding</keyword>
<proteinExistence type="inferred from homology"/>
<dbReference type="Proteomes" id="UP001524435">
    <property type="component" value="Unassembled WGS sequence"/>
</dbReference>
<evidence type="ECO:0000313" key="12">
    <source>
        <dbReference type="Proteomes" id="UP001524435"/>
    </source>
</evidence>
<dbReference type="PANTHER" id="PTHR23090:SF9">
    <property type="entry name" value="GLUTAMINE-DEPENDENT NAD(+) SYNTHETASE"/>
    <property type="match status" value="1"/>
</dbReference>
<dbReference type="InterPro" id="IPR003694">
    <property type="entry name" value="NAD_synthase"/>
</dbReference>
<keyword evidence="5 7" id="KW-0067">ATP-binding</keyword>
<feature type="domain" description="NAD/GMP synthase" evidence="10">
    <location>
        <begin position="255"/>
        <end position="445"/>
    </location>
</feature>
<evidence type="ECO:0000256" key="4">
    <source>
        <dbReference type="ARBA" id="ARBA00022741"/>
    </source>
</evidence>
<dbReference type="PIRSF" id="PIRSF006630">
    <property type="entry name" value="NADS_GAT"/>
    <property type="match status" value="1"/>
</dbReference>
<dbReference type="SUPFAM" id="SSF56317">
    <property type="entry name" value="Carbon-nitrogen hydrolase"/>
    <property type="match status" value="1"/>
</dbReference>
<organism evidence="11 12">
    <name type="scientific">Massilicoli timonensis</name>
    <dbReference type="NCBI Taxonomy" id="2015901"/>
    <lineage>
        <taxon>Bacteria</taxon>
        <taxon>Bacillati</taxon>
        <taxon>Bacillota</taxon>
        <taxon>Erysipelotrichia</taxon>
        <taxon>Erysipelotrichales</taxon>
        <taxon>Erysipelotrichaceae</taxon>
        <taxon>Massilicoli</taxon>
    </lineage>
</organism>
<comment type="pathway">
    <text evidence="1 7">Cofactor biosynthesis; NAD(+) biosynthesis; NAD(+) from deamido-NAD(+) (L-Gln route): step 1/1.</text>
</comment>
<feature type="domain" description="CN hydrolase" evidence="9">
    <location>
        <begin position="2"/>
        <end position="71"/>
    </location>
</feature>
<gene>
    <name evidence="11" type="primary">nadE</name>
    <name evidence="11" type="ORF">NE663_08870</name>
</gene>
<dbReference type="EMBL" id="JANGCH010000013">
    <property type="protein sequence ID" value="MCQ5122368.1"/>
    <property type="molecule type" value="Genomic_DNA"/>
</dbReference>
<dbReference type="GO" id="GO:0008795">
    <property type="term" value="F:NAD+ synthase activity"/>
    <property type="evidence" value="ECO:0007669"/>
    <property type="project" value="UniProtKB-EC"/>
</dbReference>
<keyword evidence="3 7" id="KW-0436">Ligase</keyword>
<evidence type="ECO:0000256" key="5">
    <source>
        <dbReference type="ARBA" id="ARBA00022840"/>
    </source>
</evidence>
<evidence type="ECO:0000256" key="1">
    <source>
        <dbReference type="ARBA" id="ARBA00005188"/>
    </source>
</evidence>
<keyword evidence="12" id="KW-1185">Reference proteome</keyword>
<evidence type="ECO:0000259" key="9">
    <source>
        <dbReference type="Pfam" id="PF00795"/>
    </source>
</evidence>
<name>A0ABT1SME5_9FIRM</name>
<comment type="similarity">
    <text evidence="2 7">In the C-terminal section; belongs to the NAD synthetase family.</text>
</comment>
<keyword evidence="6 7" id="KW-0520">NAD</keyword>
<dbReference type="Gene3D" id="3.40.50.620">
    <property type="entry name" value="HUPs"/>
    <property type="match status" value="1"/>
</dbReference>
<sequence>MKAAIIQMRVKAGKCEENMAMIRERVADAKKQGCDLIVFPQNAVSGYLLGDRWLDEKWCAYVDHFNEEIIALAKEIAIVWGNVKYRHGHLFNCAFFAFDKETHMRVKRNERGGYGDDGRYFEENAIHDLIEYRDHLFSLQFHHDYMLADWAINIDCDAYCFDETKWVPKGNTLYVNPIGMQNCGKHVCIYQGGSGVYQNKQWKRGVDDGIEGMCIVELDETITVKERKQQDLFAALCNGIRYFDEELLGGKLPWIIGLSGGLDSSVSAALLTKALGKERVYGYHLATCYNSKETIDHAEKLARTLGIHYAKGNIELLRDATSAVMKQYGYDETKWPSLVKENIQARLRGHLLSTFASVHGGVVANNGNKVELALGYCTLYGDAIGALSLLGDLSKVTLFQLSKQINSDYQKEVIPSALLPRIEENKLLWEVMPSAELANQQRDPMKWFYHDYLIDHRHDFSIIELMERYASGEIKDHALYRWIVYYGLDDPKAFIEDLDWFCTTMRRNAFKQLQVPPLLVVSKHAFSAPFAQGTFDEARYEEWKQLILARAKKAA</sequence>
<accession>A0ABT1SME5</accession>
<evidence type="ECO:0000256" key="7">
    <source>
        <dbReference type="PIRNR" id="PIRNR006630"/>
    </source>
</evidence>
<dbReference type="EC" id="6.3.5.1" evidence="7"/>
<protein>
    <recommendedName>
        <fullName evidence="7">Glutamine-dependent NAD(+) synthetase</fullName>
        <ecNumber evidence="7">6.3.5.1</ecNumber>
    </recommendedName>
    <alternativeName>
        <fullName evidence="7">NAD(+) synthase [glutamine-hydrolyzing]</fullName>
    </alternativeName>
</protein>
<dbReference type="Pfam" id="PF00795">
    <property type="entry name" value="CN_hydrolase"/>
    <property type="match status" value="1"/>
</dbReference>
<evidence type="ECO:0000256" key="2">
    <source>
        <dbReference type="ARBA" id="ARBA00007145"/>
    </source>
</evidence>
<evidence type="ECO:0000259" key="10">
    <source>
        <dbReference type="Pfam" id="PF02540"/>
    </source>
</evidence>
<evidence type="ECO:0000313" key="11">
    <source>
        <dbReference type="EMBL" id="MCQ5122368.1"/>
    </source>
</evidence>
<dbReference type="RefSeq" id="WP_178200549.1">
    <property type="nucleotide sequence ID" value="NZ_CALVCM010000007.1"/>
</dbReference>
<dbReference type="InterPro" id="IPR022310">
    <property type="entry name" value="NAD/GMP_synthase"/>
</dbReference>
<dbReference type="NCBIfam" id="TIGR00552">
    <property type="entry name" value="nadE"/>
    <property type="match status" value="1"/>
</dbReference>
<dbReference type="InterPro" id="IPR014729">
    <property type="entry name" value="Rossmann-like_a/b/a_fold"/>
</dbReference>
<dbReference type="Gene3D" id="3.60.110.10">
    <property type="entry name" value="Carbon-nitrogen hydrolase"/>
    <property type="match status" value="1"/>
</dbReference>
<comment type="catalytic activity">
    <reaction evidence="7">
        <text>deamido-NAD(+) + L-glutamine + ATP + H2O = L-glutamate + AMP + diphosphate + NAD(+) + H(+)</text>
        <dbReference type="Rhea" id="RHEA:24384"/>
        <dbReference type="ChEBI" id="CHEBI:15377"/>
        <dbReference type="ChEBI" id="CHEBI:15378"/>
        <dbReference type="ChEBI" id="CHEBI:29985"/>
        <dbReference type="ChEBI" id="CHEBI:30616"/>
        <dbReference type="ChEBI" id="CHEBI:33019"/>
        <dbReference type="ChEBI" id="CHEBI:57540"/>
        <dbReference type="ChEBI" id="CHEBI:58359"/>
        <dbReference type="ChEBI" id="CHEBI:58437"/>
        <dbReference type="ChEBI" id="CHEBI:456215"/>
        <dbReference type="EC" id="6.3.5.1"/>
    </reaction>
</comment>
<dbReference type="CDD" id="cd00553">
    <property type="entry name" value="NAD_synthase"/>
    <property type="match status" value="1"/>
</dbReference>
<dbReference type="PANTHER" id="PTHR23090">
    <property type="entry name" value="NH 3 /GLUTAMINE-DEPENDENT NAD + SYNTHETASE"/>
    <property type="match status" value="1"/>
</dbReference>
<comment type="similarity">
    <text evidence="8">Belongs to the NAD synthetase family.</text>
</comment>
<dbReference type="SUPFAM" id="SSF52402">
    <property type="entry name" value="Adenine nucleotide alpha hydrolases-like"/>
    <property type="match status" value="1"/>
</dbReference>
<evidence type="ECO:0000256" key="6">
    <source>
        <dbReference type="ARBA" id="ARBA00023027"/>
    </source>
</evidence>
<reference evidence="11 12" key="1">
    <citation type="submission" date="2022-06" db="EMBL/GenBank/DDBJ databases">
        <title>Isolation of gut microbiota from human fecal samples.</title>
        <authorList>
            <person name="Pamer E.G."/>
            <person name="Barat B."/>
            <person name="Waligurski E."/>
            <person name="Medina S."/>
            <person name="Paddock L."/>
            <person name="Mostad J."/>
        </authorList>
    </citation>
    <scope>NUCLEOTIDE SEQUENCE [LARGE SCALE GENOMIC DNA]</scope>
    <source>
        <strain evidence="11 12">DFI.6.1</strain>
    </source>
</reference>
<dbReference type="InterPro" id="IPR003010">
    <property type="entry name" value="C-N_Hydrolase"/>
</dbReference>